<comment type="caution">
    <text evidence="1">The sequence shown here is derived from an EMBL/GenBank/DDBJ whole genome shotgun (WGS) entry which is preliminary data.</text>
</comment>
<organism evidence="1 2">
    <name type="scientific">Bifidobacterium ruminantium</name>
    <dbReference type="NCBI Taxonomy" id="78346"/>
    <lineage>
        <taxon>Bacteria</taxon>
        <taxon>Bacillati</taxon>
        <taxon>Actinomycetota</taxon>
        <taxon>Actinomycetes</taxon>
        <taxon>Bifidobacteriales</taxon>
        <taxon>Bifidobacteriaceae</taxon>
        <taxon>Bifidobacterium</taxon>
    </lineage>
</organism>
<gene>
    <name evidence="1" type="ORF">BRUM_1866</name>
</gene>
<evidence type="ECO:0000313" key="1">
    <source>
        <dbReference type="EMBL" id="KFI85184.1"/>
    </source>
</evidence>
<dbReference type="RefSeq" id="WP_026645733.1">
    <property type="nucleotide sequence ID" value="NZ_JGZL01000019.1"/>
</dbReference>
<name>A0A087CPI4_BIFRU</name>
<evidence type="ECO:0000313" key="2">
    <source>
        <dbReference type="Proteomes" id="UP000029078"/>
    </source>
</evidence>
<sequence>MITLNDDALKAWLITWANKRAGILLHDYLESLGTDIPVQVTYLIDVMLMSRNPMVRHAAVKATLDAGVISDDDELRDIDYLLVAAAGAFKGTGRELFSRGLSAWELALPRYMFSNLFEALYGDLTVDANASAGEQANQDEVIEFIEFVNREGGRYNA</sequence>
<keyword evidence="2" id="KW-1185">Reference proteome</keyword>
<dbReference type="AlphaFoldDB" id="A0A087CPI4"/>
<dbReference type="STRING" id="78346.BRUM_1866"/>
<proteinExistence type="predicted"/>
<accession>A0A087CPI4</accession>
<reference evidence="1 2" key="1">
    <citation type="submission" date="2014-03" db="EMBL/GenBank/DDBJ databases">
        <title>Genomics of Bifidobacteria.</title>
        <authorList>
            <person name="Ventura M."/>
            <person name="Milani C."/>
            <person name="Lugli G.A."/>
        </authorList>
    </citation>
    <scope>NUCLEOTIDE SEQUENCE [LARGE SCALE GENOMIC DNA]</scope>
    <source>
        <strain evidence="1 2">LMG 21811</strain>
    </source>
</reference>
<dbReference type="EMBL" id="JGZL01000019">
    <property type="protein sequence ID" value="KFI85184.1"/>
    <property type="molecule type" value="Genomic_DNA"/>
</dbReference>
<protein>
    <submittedName>
        <fullName evidence="1">Uncharacterized protein</fullName>
    </submittedName>
</protein>
<dbReference type="Proteomes" id="UP000029078">
    <property type="component" value="Unassembled WGS sequence"/>
</dbReference>